<gene>
    <name evidence="1" type="ORF">Mgra_00001056</name>
</gene>
<organism evidence="1 2">
    <name type="scientific">Meloidogyne graminicola</name>
    <dbReference type="NCBI Taxonomy" id="189291"/>
    <lineage>
        <taxon>Eukaryota</taxon>
        <taxon>Metazoa</taxon>
        <taxon>Ecdysozoa</taxon>
        <taxon>Nematoda</taxon>
        <taxon>Chromadorea</taxon>
        <taxon>Rhabditida</taxon>
        <taxon>Tylenchina</taxon>
        <taxon>Tylenchomorpha</taxon>
        <taxon>Tylenchoidea</taxon>
        <taxon>Meloidogynidae</taxon>
        <taxon>Meloidogyninae</taxon>
        <taxon>Meloidogyne</taxon>
    </lineage>
</organism>
<accession>A0A8T0A263</accession>
<feature type="non-terminal residue" evidence="1">
    <location>
        <position position="15"/>
    </location>
</feature>
<evidence type="ECO:0000313" key="1">
    <source>
        <dbReference type="EMBL" id="KAF7639386.1"/>
    </source>
</evidence>
<keyword evidence="2" id="KW-1185">Reference proteome</keyword>
<evidence type="ECO:0000313" key="2">
    <source>
        <dbReference type="Proteomes" id="UP000605970"/>
    </source>
</evidence>
<dbReference type="EMBL" id="JABEBT010000005">
    <property type="protein sequence ID" value="KAF7639386.1"/>
    <property type="molecule type" value="Genomic_DNA"/>
</dbReference>
<sequence length="15" mass="1921">MKKRKKKIMNINYII</sequence>
<comment type="caution">
    <text evidence="1">The sequence shown here is derived from an EMBL/GenBank/DDBJ whole genome shotgun (WGS) entry which is preliminary data.</text>
</comment>
<protein>
    <submittedName>
        <fullName evidence="1">Uncharacterized protein</fullName>
    </submittedName>
</protein>
<name>A0A8T0A263_9BILA</name>
<proteinExistence type="predicted"/>
<dbReference type="Proteomes" id="UP000605970">
    <property type="component" value="Unassembled WGS sequence"/>
</dbReference>
<reference evidence="1" key="1">
    <citation type="journal article" date="2020" name="Ecol. Evol.">
        <title>Genome structure and content of the rice root-knot nematode (Meloidogyne graminicola).</title>
        <authorList>
            <person name="Phan N.T."/>
            <person name="Danchin E.G.J."/>
            <person name="Klopp C."/>
            <person name="Perfus-Barbeoch L."/>
            <person name="Kozlowski D.K."/>
            <person name="Koutsovoulos G.D."/>
            <person name="Lopez-Roques C."/>
            <person name="Bouchez O."/>
            <person name="Zahm M."/>
            <person name="Besnard G."/>
            <person name="Bellafiore S."/>
        </authorList>
    </citation>
    <scope>NUCLEOTIDE SEQUENCE</scope>
    <source>
        <strain evidence="1">VN-18</strain>
    </source>
</reference>